<dbReference type="AlphaFoldDB" id="A0A2M7SFB8"/>
<feature type="transmembrane region" description="Helical" evidence="1">
    <location>
        <begin position="185"/>
        <end position="213"/>
    </location>
</feature>
<evidence type="ECO:0000256" key="1">
    <source>
        <dbReference type="SAM" id="Phobius"/>
    </source>
</evidence>
<name>A0A2M7SFB8_9BACT</name>
<feature type="transmembrane region" description="Helical" evidence="1">
    <location>
        <begin position="57"/>
        <end position="84"/>
    </location>
</feature>
<accession>A0A2M7SFB8</accession>
<gene>
    <name evidence="2" type="ORF">COY52_00905</name>
</gene>
<reference evidence="3" key="1">
    <citation type="submission" date="2017-09" db="EMBL/GenBank/DDBJ databases">
        <title>Depth-based differentiation of microbial function through sediment-hosted aquifers and enrichment of novel symbionts in the deep terrestrial subsurface.</title>
        <authorList>
            <person name="Probst A.J."/>
            <person name="Ladd B."/>
            <person name="Jarett J.K."/>
            <person name="Geller-Mcgrath D.E."/>
            <person name="Sieber C.M.K."/>
            <person name="Emerson J.B."/>
            <person name="Anantharaman K."/>
            <person name="Thomas B.C."/>
            <person name="Malmstrom R."/>
            <person name="Stieglmeier M."/>
            <person name="Klingl A."/>
            <person name="Woyke T."/>
            <person name="Ryan C.M."/>
            <person name="Banfield J.F."/>
        </authorList>
    </citation>
    <scope>NUCLEOTIDE SEQUENCE [LARGE SCALE GENOMIC DNA]</scope>
</reference>
<sequence>MEQDHAGAAQAAGEVFYRFIWTAYDNLGKLILANVLWFAMTVPFFTVFLCRRKMPDALYFAVFLGSILLSAIAYSSVAGLTFSIAEGRDTDVIREFFSRMKKSWRKSAVLSLAILAVALAAVADIRFYAGVRTSGILRVILTGAGIFILFAAGMMQDYIFPLLAQRDIKAGDNLKTSAALVIDNFGFTFIIFFQGLLLFFIFGVSLVGIPFFFASFPSLLFNTGLKVLSVRKYGMPGELRDEKRGWKEFWQPWKT</sequence>
<evidence type="ECO:0000313" key="2">
    <source>
        <dbReference type="EMBL" id="PIZ18151.1"/>
    </source>
</evidence>
<feature type="transmembrane region" description="Helical" evidence="1">
    <location>
        <begin position="104"/>
        <end position="123"/>
    </location>
</feature>
<evidence type="ECO:0000313" key="3">
    <source>
        <dbReference type="Proteomes" id="UP000229307"/>
    </source>
</evidence>
<dbReference type="Proteomes" id="UP000229307">
    <property type="component" value="Unassembled WGS sequence"/>
</dbReference>
<comment type="caution">
    <text evidence="2">The sequence shown here is derived from an EMBL/GenBank/DDBJ whole genome shotgun (WGS) entry which is preliminary data.</text>
</comment>
<organism evidence="2 3">
    <name type="scientific">Candidatus Desantisbacteria bacterium CG_4_10_14_0_8_um_filter_48_22</name>
    <dbReference type="NCBI Taxonomy" id="1974543"/>
    <lineage>
        <taxon>Bacteria</taxon>
        <taxon>Candidatus Desantisiibacteriota</taxon>
    </lineage>
</organism>
<feature type="transmembrane region" description="Helical" evidence="1">
    <location>
        <begin position="31"/>
        <end position="50"/>
    </location>
</feature>
<keyword evidence="1" id="KW-1133">Transmembrane helix</keyword>
<dbReference type="EMBL" id="PFMR01000031">
    <property type="protein sequence ID" value="PIZ18151.1"/>
    <property type="molecule type" value="Genomic_DNA"/>
</dbReference>
<feature type="transmembrane region" description="Helical" evidence="1">
    <location>
        <begin position="135"/>
        <end position="155"/>
    </location>
</feature>
<keyword evidence="1" id="KW-0472">Membrane</keyword>
<proteinExistence type="predicted"/>
<evidence type="ECO:0008006" key="4">
    <source>
        <dbReference type="Google" id="ProtNLM"/>
    </source>
</evidence>
<protein>
    <recommendedName>
        <fullName evidence="4">DUF624 domain-containing protein</fullName>
    </recommendedName>
</protein>
<keyword evidence="1" id="KW-0812">Transmembrane</keyword>